<keyword evidence="4" id="KW-0548">Nucleotidyltransferase</keyword>
<evidence type="ECO:0000256" key="8">
    <source>
        <dbReference type="ARBA" id="ARBA00023125"/>
    </source>
</evidence>
<comment type="caution">
    <text evidence="13">The sequence shown here is derived from an EMBL/GenBank/DDBJ whole genome shotgun (WGS) entry which is preliminary data.</text>
</comment>
<dbReference type="FunFam" id="1.10.150.20:FF:000002">
    <property type="entry name" value="DNA polymerase I"/>
    <property type="match status" value="1"/>
</dbReference>
<dbReference type="Gene3D" id="3.30.420.10">
    <property type="entry name" value="Ribonuclease H-like superfamily/Ribonuclease H"/>
    <property type="match status" value="1"/>
</dbReference>
<dbReference type="PANTHER" id="PTHR10133">
    <property type="entry name" value="DNA POLYMERASE I"/>
    <property type="match status" value="1"/>
</dbReference>
<dbReference type="FunFam" id="1.20.1060.10:FF:000001">
    <property type="entry name" value="DNA polymerase I"/>
    <property type="match status" value="1"/>
</dbReference>
<dbReference type="Pfam" id="PF00476">
    <property type="entry name" value="DNA_pol_A"/>
    <property type="match status" value="1"/>
</dbReference>
<dbReference type="Proteomes" id="UP000319836">
    <property type="component" value="Unassembled WGS sequence"/>
</dbReference>
<dbReference type="SUPFAM" id="SSF53098">
    <property type="entry name" value="Ribonuclease H-like"/>
    <property type="match status" value="1"/>
</dbReference>
<evidence type="ECO:0000256" key="3">
    <source>
        <dbReference type="ARBA" id="ARBA00022679"/>
    </source>
</evidence>
<dbReference type="EC" id="2.7.7.7" evidence="2"/>
<dbReference type="CDD" id="cd06140">
    <property type="entry name" value="DNA_polA_I_Bacillus_like_exo"/>
    <property type="match status" value="1"/>
</dbReference>
<evidence type="ECO:0000256" key="10">
    <source>
        <dbReference type="ARBA" id="ARBA00049244"/>
    </source>
</evidence>
<evidence type="ECO:0000256" key="9">
    <source>
        <dbReference type="ARBA" id="ARBA00023204"/>
    </source>
</evidence>
<dbReference type="SMART" id="SM00482">
    <property type="entry name" value="POLAc"/>
    <property type="match status" value="1"/>
</dbReference>
<dbReference type="GO" id="GO:0006302">
    <property type="term" value="P:double-strand break repair"/>
    <property type="evidence" value="ECO:0007669"/>
    <property type="project" value="TreeGrafter"/>
</dbReference>
<dbReference type="GO" id="GO:0006261">
    <property type="term" value="P:DNA-templated DNA replication"/>
    <property type="evidence" value="ECO:0007669"/>
    <property type="project" value="InterPro"/>
</dbReference>
<dbReference type="InterPro" id="IPR019760">
    <property type="entry name" value="DNA-dir_DNA_pol_A_CS"/>
</dbReference>
<comment type="catalytic activity">
    <reaction evidence="10">
        <text>DNA(n) + a 2'-deoxyribonucleoside 5'-triphosphate = DNA(n+1) + diphosphate</text>
        <dbReference type="Rhea" id="RHEA:22508"/>
        <dbReference type="Rhea" id="RHEA-COMP:17339"/>
        <dbReference type="Rhea" id="RHEA-COMP:17340"/>
        <dbReference type="ChEBI" id="CHEBI:33019"/>
        <dbReference type="ChEBI" id="CHEBI:61560"/>
        <dbReference type="ChEBI" id="CHEBI:173112"/>
        <dbReference type="EC" id="2.7.7.7"/>
    </reaction>
</comment>
<keyword evidence="11" id="KW-0175">Coiled coil</keyword>
<keyword evidence="6" id="KW-0227">DNA damage</keyword>
<dbReference type="InterPro" id="IPR001098">
    <property type="entry name" value="DNA-dir_DNA_pol_A_palm_dom"/>
</dbReference>
<protein>
    <recommendedName>
        <fullName evidence="2">DNA-directed DNA polymerase</fullName>
        <ecNumber evidence="2">2.7.7.7</ecNumber>
    </recommendedName>
</protein>
<dbReference type="SUPFAM" id="SSF56672">
    <property type="entry name" value="DNA/RNA polymerases"/>
    <property type="match status" value="1"/>
</dbReference>
<dbReference type="PANTHER" id="PTHR10133:SF27">
    <property type="entry name" value="DNA POLYMERASE NU"/>
    <property type="match status" value="1"/>
</dbReference>
<dbReference type="InterPro" id="IPR043502">
    <property type="entry name" value="DNA/RNA_pol_sf"/>
</dbReference>
<feature type="coiled-coil region" evidence="11">
    <location>
        <begin position="200"/>
        <end position="227"/>
    </location>
</feature>
<organism evidence="13 14">
    <name type="scientific">Eiseniibacteriota bacterium</name>
    <dbReference type="NCBI Taxonomy" id="2212470"/>
    <lineage>
        <taxon>Bacteria</taxon>
        <taxon>Candidatus Eiseniibacteriota</taxon>
    </lineage>
</organism>
<keyword evidence="5" id="KW-0235">DNA replication</keyword>
<dbReference type="AlphaFoldDB" id="A0A538U212"/>
<feature type="domain" description="DNA-directed DNA polymerase family A palm" evidence="12">
    <location>
        <begin position="337"/>
        <end position="542"/>
    </location>
</feature>
<dbReference type="EMBL" id="VBPA01000264">
    <property type="protein sequence ID" value="TMQ69809.1"/>
    <property type="molecule type" value="Genomic_DNA"/>
</dbReference>
<reference evidence="13 14" key="1">
    <citation type="journal article" date="2019" name="Nat. Microbiol.">
        <title>Mediterranean grassland soil C-N compound turnover is dependent on rainfall and depth, and is mediated by genomically divergent microorganisms.</title>
        <authorList>
            <person name="Diamond S."/>
            <person name="Andeer P.F."/>
            <person name="Li Z."/>
            <person name="Crits-Christoph A."/>
            <person name="Burstein D."/>
            <person name="Anantharaman K."/>
            <person name="Lane K.R."/>
            <person name="Thomas B.C."/>
            <person name="Pan C."/>
            <person name="Northen T.R."/>
            <person name="Banfield J.F."/>
        </authorList>
    </citation>
    <scope>NUCLEOTIDE SEQUENCE [LARGE SCALE GENOMIC DNA]</scope>
    <source>
        <strain evidence="13">WS_10</strain>
    </source>
</reference>
<dbReference type="InterPro" id="IPR002298">
    <property type="entry name" value="DNA_polymerase_A"/>
</dbReference>
<evidence type="ECO:0000256" key="11">
    <source>
        <dbReference type="SAM" id="Coils"/>
    </source>
</evidence>
<keyword evidence="7" id="KW-0239">DNA-directed DNA polymerase</keyword>
<keyword evidence="3" id="KW-0808">Transferase</keyword>
<dbReference type="PROSITE" id="PS00447">
    <property type="entry name" value="DNA_POLYMERASE_A"/>
    <property type="match status" value="1"/>
</dbReference>
<evidence type="ECO:0000313" key="13">
    <source>
        <dbReference type="EMBL" id="TMQ69809.1"/>
    </source>
</evidence>
<dbReference type="GO" id="GO:0003887">
    <property type="term" value="F:DNA-directed DNA polymerase activity"/>
    <property type="evidence" value="ECO:0007669"/>
    <property type="project" value="UniProtKB-KW"/>
</dbReference>
<keyword evidence="8" id="KW-0238">DNA-binding</keyword>
<sequence>MIQGASGALALLLLSEGDHPRRAAVIGIALASVGGACYLPIAHEPGPNVTVDQLRAWIGGALGDPSTPKIGVDLKSDAHLLERMGLDFPLEPTADNSDLRVLSFLCDPERDHSLEALARDFLGRSLPPMVEPGARRPKPSAWPVDVGRTLARTAALMIPLSAALRAQLESRDQWSLYETLERPLSPVLLEMERVGIRVDAEALCAMSRQAGEEIDRLREELVAMAGEPINLESGPQVAKVLFETLGLKPRGRTPGGALSTRQDVLEELAASHAFPERLLAYRMLTKLRSTYFDALPAEVDPRDGRVHTVFDQAGAATGRLSSRHPNLQNIPMRAERGRQIRKAFVAGPGAILVGADYSQIELRVMAHLSGDPGLVAAFESGEDVHERTARTIFGVRGPLDPGLRARAKIVNFGIMYGMGARSLAQQMGIPLAEAQAFIADYFRVFGGVRAFLDRTIEEARRQGWVATLLGRRRYLPGLESAHGGERSATERAAINTPIQGSAADLMRLAMVRVADALKARMPSARLLLQVHDELLLECPTEEAAAVSDLVRTEMEGCFPLRVPLVVIVGRGPTWFDVH</sequence>
<dbReference type="Gene3D" id="1.10.150.20">
    <property type="entry name" value="5' to 3' exonuclease, C-terminal subdomain"/>
    <property type="match status" value="1"/>
</dbReference>
<evidence type="ECO:0000256" key="6">
    <source>
        <dbReference type="ARBA" id="ARBA00022763"/>
    </source>
</evidence>
<evidence type="ECO:0000256" key="1">
    <source>
        <dbReference type="ARBA" id="ARBA00007705"/>
    </source>
</evidence>
<comment type="similarity">
    <text evidence="1">Belongs to the DNA polymerase type-A family.</text>
</comment>
<dbReference type="CDD" id="cd08637">
    <property type="entry name" value="DNA_pol_A_pol_I_C"/>
    <property type="match status" value="1"/>
</dbReference>
<evidence type="ECO:0000256" key="5">
    <source>
        <dbReference type="ARBA" id="ARBA00022705"/>
    </source>
</evidence>
<name>A0A538U212_UNCEI</name>
<dbReference type="InterPro" id="IPR012337">
    <property type="entry name" value="RNaseH-like_sf"/>
</dbReference>
<dbReference type="PRINTS" id="PR00868">
    <property type="entry name" value="DNAPOLI"/>
</dbReference>
<dbReference type="InterPro" id="IPR036397">
    <property type="entry name" value="RNaseH_sf"/>
</dbReference>
<dbReference type="GO" id="GO:0003677">
    <property type="term" value="F:DNA binding"/>
    <property type="evidence" value="ECO:0007669"/>
    <property type="project" value="UniProtKB-KW"/>
</dbReference>
<evidence type="ECO:0000256" key="2">
    <source>
        <dbReference type="ARBA" id="ARBA00012417"/>
    </source>
</evidence>
<evidence type="ECO:0000259" key="12">
    <source>
        <dbReference type="SMART" id="SM00482"/>
    </source>
</evidence>
<evidence type="ECO:0000313" key="14">
    <source>
        <dbReference type="Proteomes" id="UP000319836"/>
    </source>
</evidence>
<keyword evidence="9" id="KW-0234">DNA repair</keyword>
<gene>
    <name evidence="13" type="ORF">E6K80_10530</name>
</gene>
<proteinExistence type="inferred from homology"/>
<dbReference type="Gene3D" id="1.20.1060.10">
    <property type="entry name" value="Taq DNA Polymerase, Chain T, domain 4"/>
    <property type="match status" value="1"/>
</dbReference>
<evidence type="ECO:0000256" key="7">
    <source>
        <dbReference type="ARBA" id="ARBA00022932"/>
    </source>
</evidence>
<dbReference type="Gene3D" id="3.30.70.370">
    <property type="match status" value="1"/>
</dbReference>
<accession>A0A538U212</accession>
<evidence type="ECO:0000256" key="4">
    <source>
        <dbReference type="ARBA" id="ARBA00022695"/>
    </source>
</evidence>